<dbReference type="EMBL" id="BMAW01124981">
    <property type="protein sequence ID" value="GFU10366.1"/>
    <property type="molecule type" value="Genomic_DNA"/>
</dbReference>
<keyword evidence="2" id="KW-1185">Reference proteome</keyword>
<comment type="caution">
    <text evidence="1">The sequence shown here is derived from an EMBL/GenBank/DDBJ whole genome shotgun (WGS) entry which is preliminary data.</text>
</comment>
<gene>
    <name evidence="1" type="ORF">NPIL_385221</name>
</gene>
<evidence type="ECO:0000313" key="1">
    <source>
        <dbReference type="EMBL" id="GFU10366.1"/>
    </source>
</evidence>
<evidence type="ECO:0000313" key="2">
    <source>
        <dbReference type="Proteomes" id="UP000887013"/>
    </source>
</evidence>
<accession>A0A8X6UF02</accession>
<proteinExistence type="predicted"/>
<reference evidence="1" key="1">
    <citation type="submission" date="2020-08" db="EMBL/GenBank/DDBJ databases">
        <title>Multicomponent nature underlies the extraordinary mechanical properties of spider dragline silk.</title>
        <authorList>
            <person name="Kono N."/>
            <person name="Nakamura H."/>
            <person name="Mori M."/>
            <person name="Yoshida Y."/>
            <person name="Ohtoshi R."/>
            <person name="Malay A.D."/>
            <person name="Moran D.A.P."/>
            <person name="Tomita M."/>
            <person name="Numata K."/>
            <person name="Arakawa K."/>
        </authorList>
    </citation>
    <scope>NUCLEOTIDE SEQUENCE</scope>
</reference>
<organism evidence="1 2">
    <name type="scientific">Nephila pilipes</name>
    <name type="common">Giant wood spider</name>
    <name type="synonym">Nephila maculata</name>
    <dbReference type="NCBI Taxonomy" id="299642"/>
    <lineage>
        <taxon>Eukaryota</taxon>
        <taxon>Metazoa</taxon>
        <taxon>Ecdysozoa</taxon>
        <taxon>Arthropoda</taxon>
        <taxon>Chelicerata</taxon>
        <taxon>Arachnida</taxon>
        <taxon>Araneae</taxon>
        <taxon>Araneomorphae</taxon>
        <taxon>Entelegynae</taxon>
        <taxon>Araneoidea</taxon>
        <taxon>Nephilidae</taxon>
        <taxon>Nephila</taxon>
    </lineage>
</organism>
<sequence length="97" mass="10865">MEAFCVSLSTACLLIAIEMGRKPDLLEEKLIHDRVILHGGIAADSRNGSSSEKIARKAGSRFFSAVFVDAKCQDDVLLSHDCENSFWLSSHRIWHFE</sequence>
<dbReference type="AlphaFoldDB" id="A0A8X6UF02"/>
<protein>
    <submittedName>
        <fullName evidence="1">Uncharacterized protein</fullName>
    </submittedName>
</protein>
<name>A0A8X6UF02_NEPPI</name>
<dbReference type="Proteomes" id="UP000887013">
    <property type="component" value="Unassembled WGS sequence"/>
</dbReference>